<dbReference type="EMBL" id="SMFQ01000004">
    <property type="protein sequence ID" value="TCJ84616.1"/>
    <property type="molecule type" value="Genomic_DNA"/>
</dbReference>
<feature type="transmembrane region" description="Helical" evidence="5">
    <location>
        <begin position="138"/>
        <end position="156"/>
    </location>
</feature>
<dbReference type="AlphaFoldDB" id="A0A4R1ESQ1"/>
<evidence type="ECO:0000256" key="2">
    <source>
        <dbReference type="ARBA" id="ARBA00022692"/>
    </source>
</evidence>
<dbReference type="InterPro" id="IPR037185">
    <property type="entry name" value="EmrE-like"/>
</dbReference>
<dbReference type="SUPFAM" id="SSF103481">
    <property type="entry name" value="Multidrug resistance efflux transporter EmrE"/>
    <property type="match status" value="2"/>
</dbReference>
<feature type="transmembrane region" description="Helical" evidence="5">
    <location>
        <begin position="210"/>
        <end position="230"/>
    </location>
</feature>
<dbReference type="InterPro" id="IPR050638">
    <property type="entry name" value="AA-Vitamin_Transporters"/>
</dbReference>
<gene>
    <name evidence="7" type="ORF">EV695_2575</name>
</gene>
<sequence length="296" mass="32807">MSKSHQLLAFFVTLIWGTNFVFIKYGLDELPPFLFAAIRFFLVAFPLVFFMKRPKAGWGLIAAYGLLIGFGQFGVLFYAMQNDISPGLASLVVQTQIFFSIIFAIFMFKETIKPAQWIALLISFSGIALIGSKVDDNTTLLGLVLVLIAAMSWAMGNMVIKKAGKVDIIAFLAYSSLFTVPVLFAMSLYFEGWTLMKSSIQSASMTSVYVVLWQTIGNTLIGYGIWNYLISRYNASVVTPWALLVPVSGMMASYLMLGEPMPIWKIIAALLILTGLALNIYMSVRTVRKARVSKVA</sequence>
<protein>
    <submittedName>
        <fullName evidence="7">O-acetylserine/cysteine efflux transporter</fullName>
    </submittedName>
</protein>
<evidence type="ECO:0000313" key="7">
    <source>
        <dbReference type="EMBL" id="TCJ84616.1"/>
    </source>
</evidence>
<feature type="transmembrane region" description="Helical" evidence="5">
    <location>
        <begin position="86"/>
        <end position="108"/>
    </location>
</feature>
<proteinExistence type="predicted"/>
<dbReference type="Pfam" id="PF00892">
    <property type="entry name" value="EamA"/>
    <property type="match status" value="2"/>
</dbReference>
<feature type="transmembrane region" description="Helical" evidence="5">
    <location>
        <begin position="58"/>
        <end position="80"/>
    </location>
</feature>
<comment type="subcellular location">
    <subcellularLocation>
        <location evidence="1">Membrane</location>
        <topology evidence="1">Multi-pass membrane protein</topology>
    </subcellularLocation>
</comment>
<evidence type="ECO:0000256" key="5">
    <source>
        <dbReference type="SAM" id="Phobius"/>
    </source>
</evidence>
<evidence type="ECO:0000256" key="4">
    <source>
        <dbReference type="ARBA" id="ARBA00023136"/>
    </source>
</evidence>
<feature type="transmembrane region" description="Helical" evidence="5">
    <location>
        <begin position="7"/>
        <end position="27"/>
    </location>
</feature>
<name>A0A4R1ESQ1_9GAMM</name>
<dbReference type="PANTHER" id="PTHR32322:SF9">
    <property type="entry name" value="AMINO-ACID METABOLITE EFFLUX PUMP-RELATED"/>
    <property type="match status" value="1"/>
</dbReference>
<dbReference type="RefSeq" id="WP_131906364.1">
    <property type="nucleotide sequence ID" value="NZ_BAAAFU010000006.1"/>
</dbReference>
<keyword evidence="3 5" id="KW-1133">Transmembrane helix</keyword>
<feature type="transmembrane region" description="Helical" evidence="5">
    <location>
        <begin position="168"/>
        <end position="190"/>
    </location>
</feature>
<keyword evidence="8" id="KW-1185">Reference proteome</keyword>
<feature type="domain" description="EamA" evidence="6">
    <location>
        <begin position="7"/>
        <end position="130"/>
    </location>
</feature>
<keyword evidence="2 5" id="KW-0812">Transmembrane</keyword>
<feature type="transmembrane region" description="Helical" evidence="5">
    <location>
        <begin position="237"/>
        <end position="257"/>
    </location>
</feature>
<evidence type="ECO:0000259" key="6">
    <source>
        <dbReference type="Pfam" id="PF00892"/>
    </source>
</evidence>
<dbReference type="OrthoDB" id="7158585at2"/>
<evidence type="ECO:0000256" key="3">
    <source>
        <dbReference type="ARBA" id="ARBA00022989"/>
    </source>
</evidence>
<organism evidence="7 8">
    <name type="scientific">Cocleimonas flava</name>
    <dbReference type="NCBI Taxonomy" id="634765"/>
    <lineage>
        <taxon>Bacteria</taxon>
        <taxon>Pseudomonadati</taxon>
        <taxon>Pseudomonadota</taxon>
        <taxon>Gammaproteobacteria</taxon>
        <taxon>Thiotrichales</taxon>
        <taxon>Thiotrichaceae</taxon>
        <taxon>Cocleimonas</taxon>
    </lineage>
</organism>
<dbReference type="GO" id="GO:0016020">
    <property type="term" value="C:membrane"/>
    <property type="evidence" value="ECO:0007669"/>
    <property type="project" value="UniProtKB-SubCell"/>
</dbReference>
<accession>A0A4R1ESQ1</accession>
<evidence type="ECO:0000256" key="1">
    <source>
        <dbReference type="ARBA" id="ARBA00004141"/>
    </source>
</evidence>
<keyword evidence="4 5" id="KW-0472">Membrane</keyword>
<dbReference type="PANTHER" id="PTHR32322">
    <property type="entry name" value="INNER MEMBRANE TRANSPORTER"/>
    <property type="match status" value="1"/>
</dbReference>
<feature type="transmembrane region" description="Helical" evidence="5">
    <location>
        <begin position="115"/>
        <end position="132"/>
    </location>
</feature>
<feature type="transmembrane region" description="Helical" evidence="5">
    <location>
        <begin position="263"/>
        <end position="284"/>
    </location>
</feature>
<feature type="transmembrane region" description="Helical" evidence="5">
    <location>
        <begin position="33"/>
        <end position="51"/>
    </location>
</feature>
<feature type="domain" description="EamA" evidence="6">
    <location>
        <begin position="141"/>
        <end position="280"/>
    </location>
</feature>
<reference evidence="7 8" key="1">
    <citation type="submission" date="2019-03" db="EMBL/GenBank/DDBJ databases">
        <title>Genomic Encyclopedia of Type Strains, Phase IV (KMG-IV): sequencing the most valuable type-strain genomes for metagenomic binning, comparative biology and taxonomic classification.</title>
        <authorList>
            <person name="Goeker M."/>
        </authorList>
    </citation>
    <scope>NUCLEOTIDE SEQUENCE [LARGE SCALE GENOMIC DNA]</scope>
    <source>
        <strain evidence="7 8">DSM 24830</strain>
    </source>
</reference>
<evidence type="ECO:0000313" key="8">
    <source>
        <dbReference type="Proteomes" id="UP000294887"/>
    </source>
</evidence>
<comment type="caution">
    <text evidence="7">The sequence shown here is derived from an EMBL/GenBank/DDBJ whole genome shotgun (WGS) entry which is preliminary data.</text>
</comment>
<dbReference type="InterPro" id="IPR000620">
    <property type="entry name" value="EamA_dom"/>
</dbReference>
<dbReference type="Proteomes" id="UP000294887">
    <property type="component" value="Unassembled WGS sequence"/>
</dbReference>